<organism evidence="3 4">
    <name type="scientific">Venturia nashicola</name>
    <dbReference type="NCBI Taxonomy" id="86259"/>
    <lineage>
        <taxon>Eukaryota</taxon>
        <taxon>Fungi</taxon>
        <taxon>Dikarya</taxon>
        <taxon>Ascomycota</taxon>
        <taxon>Pezizomycotina</taxon>
        <taxon>Dothideomycetes</taxon>
        <taxon>Pleosporomycetidae</taxon>
        <taxon>Venturiales</taxon>
        <taxon>Venturiaceae</taxon>
        <taxon>Venturia</taxon>
    </lineage>
</organism>
<keyword evidence="2" id="KW-1133">Transmembrane helix</keyword>
<evidence type="ECO:0000313" key="4">
    <source>
        <dbReference type="Proteomes" id="UP000298493"/>
    </source>
</evidence>
<proteinExistence type="predicted"/>
<dbReference type="EMBL" id="SNSC02000015">
    <property type="protein sequence ID" value="TID17830.1"/>
    <property type="molecule type" value="Genomic_DNA"/>
</dbReference>
<dbReference type="AlphaFoldDB" id="A0A4Z1NPW2"/>
<dbReference type="Proteomes" id="UP000298493">
    <property type="component" value="Unassembled WGS sequence"/>
</dbReference>
<sequence>MSVSIVNSDGTWSATPAGELDFKFSNKDGDSTFDLKREISGNLEGNLTVGGVEIGTKDNHLTLGGGSQNAKWDGTLKYGKTTVNVLGGSFELGDGYTDAFQISFTAEPTLKGYRVTGVATNDLIETRKIKVQDLAATLEKKWQPLSLEKKNPWFDDAGVLKPNTYFALWVYSLKLSIDLKASIDDQVATIKVTRSLKLEIRPVFLDRPSDDVSPPTWSPSKKWPKDPPTDGIKEPGERPDPSRAEPPGGNGPGNPGPVHQPPAGQPPPPGPQPGSSLPERKEPRPPPPPVTDPIKIRIHDILHKQTELQIILQFVCDCIKEVDAWIKKRDFEYKVYIAKLAVGSATVAVAAAVAGAAMFFGANPLADAAVPAAEIFLAAKTAELTALEAALLVAAAGAAALGAAQITYTIIVGKAPASISALAQAAVPGDGLEAAVIDAGAQKYFKDLSGVYGLDAAGDELDRLADSLKKMSDDISSELERTVQELQAATGISIA</sequence>
<keyword evidence="4" id="KW-1185">Reference proteome</keyword>
<feature type="compositionally biased region" description="Basic and acidic residues" evidence="1">
    <location>
        <begin position="223"/>
        <end position="243"/>
    </location>
</feature>
<reference evidence="3 4" key="1">
    <citation type="submission" date="2019-04" db="EMBL/GenBank/DDBJ databases">
        <title>High contiguity whole genome sequence and gene annotation resource for two Venturia nashicola isolates.</title>
        <authorList>
            <person name="Prokchorchik M."/>
            <person name="Won K."/>
            <person name="Lee Y."/>
            <person name="Choi E.D."/>
            <person name="Segonzac C."/>
            <person name="Sohn K.H."/>
        </authorList>
    </citation>
    <scope>NUCLEOTIDE SEQUENCE [LARGE SCALE GENOMIC DNA]</scope>
    <source>
        <strain evidence="3 4">PRI2</strain>
    </source>
</reference>
<comment type="caution">
    <text evidence="3">The sequence shown here is derived from an EMBL/GenBank/DDBJ whole genome shotgun (WGS) entry which is preliminary data.</text>
</comment>
<accession>A0A4Z1NPW2</accession>
<keyword evidence="2" id="KW-0812">Transmembrane</keyword>
<feature type="region of interest" description="Disordered" evidence="1">
    <location>
        <begin position="207"/>
        <end position="293"/>
    </location>
</feature>
<feature type="transmembrane region" description="Helical" evidence="2">
    <location>
        <begin position="389"/>
        <end position="411"/>
    </location>
</feature>
<evidence type="ECO:0000256" key="1">
    <source>
        <dbReference type="SAM" id="MobiDB-lite"/>
    </source>
</evidence>
<feature type="transmembrane region" description="Helical" evidence="2">
    <location>
        <begin position="336"/>
        <end position="360"/>
    </location>
</feature>
<keyword evidence="2" id="KW-0472">Membrane</keyword>
<evidence type="ECO:0000256" key="2">
    <source>
        <dbReference type="SAM" id="Phobius"/>
    </source>
</evidence>
<name>A0A4Z1NPW2_9PEZI</name>
<gene>
    <name evidence="3" type="ORF">E6O75_ATG10475</name>
</gene>
<feature type="compositionally biased region" description="Pro residues" evidence="1">
    <location>
        <begin position="254"/>
        <end position="272"/>
    </location>
</feature>
<evidence type="ECO:0000313" key="3">
    <source>
        <dbReference type="EMBL" id="TID17830.1"/>
    </source>
</evidence>
<protein>
    <submittedName>
        <fullName evidence="3">Mitochondrial phosphate carrier protein</fullName>
    </submittedName>
</protein>